<evidence type="ECO:0000256" key="2">
    <source>
        <dbReference type="ARBA" id="ARBA00022741"/>
    </source>
</evidence>
<dbReference type="PANTHER" id="PTHR42781:SF8">
    <property type="entry name" value="BICARBONATE TRANSPORT ATP-BINDING PROTEIN CMPC"/>
    <property type="match status" value="1"/>
</dbReference>
<dbReference type="Gene3D" id="3.40.50.300">
    <property type="entry name" value="P-loop containing nucleotide triphosphate hydrolases"/>
    <property type="match status" value="1"/>
</dbReference>
<evidence type="ECO:0000256" key="3">
    <source>
        <dbReference type="ARBA" id="ARBA00022840"/>
    </source>
</evidence>
<evidence type="ECO:0000256" key="1">
    <source>
        <dbReference type="ARBA" id="ARBA00022448"/>
    </source>
</evidence>
<dbReference type="STRING" id="1499966.U14_01082"/>
<gene>
    <name evidence="5" type="ORF">U14_01082</name>
</gene>
<accession>A0A0S6VRM7</accession>
<dbReference type="InterPro" id="IPR003593">
    <property type="entry name" value="AAA+_ATPase"/>
</dbReference>
<evidence type="ECO:0000313" key="6">
    <source>
        <dbReference type="Proteomes" id="UP000030700"/>
    </source>
</evidence>
<proteinExistence type="predicted"/>
<keyword evidence="1" id="KW-0813">Transport</keyword>
<dbReference type="AlphaFoldDB" id="A0A0S6VRM7"/>
<dbReference type="PANTHER" id="PTHR42781">
    <property type="entry name" value="SPERMIDINE/PUTRESCINE IMPORT ATP-BINDING PROTEIN POTA"/>
    <property type="match status" value="1"/>
</dbReference>
<protein>
    <submittedName>
        <fullName evidence="5">SsuB protein</fullName>
    </submittedName>
</protein>
<dbReference type="SUPFAM" id="SSF52540">
    <property type="entry name" value="P-loop containing nucleoside triphosphate hydrolases"/>
    <property type="match status" value="1"/>
</dbReference>
<keyword evidence="2" id="KW-0547">Nucleotide-binding</keyword>
<dbReference type="InterPro" id="IPR050093">
    <property type="entry name" value="ABC_SmlMolc_Importer"/>
</dbReference>
<feature type="domain" description="ABC transporter" evidence="4">
    <location>
        <begin position="10"/>
        <end position="230"/>
    </location>
</feature>
<reference evidence="5" key="1">
    <citation type="journal article" date="2015" name="PeerJ">
        <title>First genomic representation of candidate bacterial phylum KSB3 points to enhanced environmental sensing as a trigger of wastewater bulking.</title>
        <authorList>
            <person name="Sekiguchi Y."/>
            <person name="Ohashi A."/>
            <person name="Parks D.H."/>
            <person name="Yamauchi T."/>
            <person name="Tyson G.W."/>
            <person name="Hugenholtz P."/>
        </authorList>
    </citation>
    <scope>NUCLEOTIDE SEQUENCE [LARGE SCALE GENOMIC DNA]</scope>
</reference>
<organism evidence="5">
    <name type="scientific">Candidatus Moduliflexus flocculans</name>
    <dbReference type="NCBI Taxonomy" id="1499966"/>
    <lineage>
        <taxon>Bacteria</taxon>
        <taxon>Candidatus Moduliflexota</taxon>
        <taxon>Candidatus Moduliflexia</taxon>
        <taxon>Candidatus Moduliflexales</taxon>
        <taxon>Candidatus Moduliflexaceae</taxon>
    </lineage>
</organism>
<dbReference type="Pfam" id="PF00005">
    <property type="entry name" value="ABC_tran"/>
    <property type="match status" value="1"/>
</dbReference>
<evidence type="ECO:0000313" key="5">
    <source>
        <dbReference type="EMBL" id="GAK49858.1"/>
    </source>
</evidence>
<dbReference type="InterPro" id="IPR003439">
    <property type="entry name" value="ABC_transporter-like_ATP-bd"/>
</dbReference>
<dbReference type="Proteomes" id="UP000030700">
    <property type="component" value="Unassembled WGS sequence"/>
</dbReference>
<dbReference type="SMART" id="SM00382">
    <property type="entry name" value="AAA"/>
    <property type="match status" value="1"/>
</dbReference>
<name>A0A0S6VRM7_9BACT</name>
<dbReference type="EMBL" id="DF820455">
    <property type="protein sequence ID" value="GAK49858.1"/>
    <property type="molecule type" value="Genomic_DNA"/>
</dbReference>
<dbReference type="InterPro" id="IPR017871">
    <property type="entry name" value="ABC_transporter-like_CS"/>
</dbReference>
<dbReference type="GO" id="GO:0016887">
    <property type="term" value="F:ATP hydrolysis activity"/>
    <property type="evidence" value="ECO:0007669"/>
    <property type="project" value="InterPro"/>
</dbReference>
<dbReference type="InterPro" id="IPR027417">
    <property type="entry name" value="P-loop_NTPase"/>
</dbReference>
<dbReference type="GO" id="GO:0005524">
    <property type="term" value="F:ATP binding"/>
    <property type="evidence" value="ECO:0007669"/>
    <property type="project" value="UniProtKB-KW"/>
</dbReference>
<sequence>MPSNAAFPMLSVNALNKSYGARRVIDRLSFSIPARERVTIFAPSGAGKSTLINILSGVDKPDDGAYTFRTAARPSTIFQEPRLFPYMTVQENIFFPLRVQQQPITPERLERYHDWLEVCNLARDTHHYPYQLSGGMKQKVAFIRGMITFPDVVLMDEPFKSIDMASKQRMMAHLLNAHPNITLLLVTHNLDEIPLLTSTLFVFHENQLGRFTTYSDVASLSVPEIATRIFG</sequence>
<dbReference type="PROSITE" id="PS50893">
    <property type="entry name" value="ABC_TRANSPORTER_2"/>
    <property type="match status" value="1"/>
</dbReference>
<dbReference type="PROSITE" id="PS00211">
    <property type="entry name" value="ABC_TRANSPORTER_1"/>
    <property type="match status" value="1"/>
</dbReference>
<keyword evidence="3" id="KW-0067">ATP-binding</keyword>
<keyword evidence="6" id="KW-1185">Reference proteome</keyword>
<evidence type="ECO:0000259" key="4">
    <source>
        <dbReference type="PROSITE" id="PS50893"/>
    </source>
</evidence>
<dbReference type="HOGENOM" id="CLU_000604_1_22_0"/>